<sequence length="607" mass="63641">MTDQPHPIGAGDGVGRSWPKIGRALRPVWLSAVTPATVRADVLAGLTSATVVLPQAVAFAAIAGLPPQYGFYTAIVVPIIAGLFGSSWVMVSGPTLVISALMASTLTPQAVPFSEDYVAKAIFLTLLVGLLQCAFGALRLGRFVNFISHSVMIGFTAAAAILIMVSQLKDALGVTAARGHSIIEQVANLVSALGSTNLTALAIAGATLATLVLLKFVAPRIPAFIGALAVGGGVGWLMGAEAQGVRMVGALPSIAPSFSVPTVSFANVQSLAEGAFAIALLGLVEAISIGRAFGLKQNRPFDANREIVAQGASNVVGGFFQCYAASGSFTRSGVNYEAGAATPLSAILSSGFLLAILLVVAPLFGHVPIPAVAAVILYVAYRLVDLAAVRHAVATSGTETTVMAVTFAAGLFVNLEFAVYGGVIVSLLIFLSRTAKPTLAVSAPDTAQPHRPFRNAEHFDLPECPQAAFARLEGPLYFGSVDYLERELGRIERERPHQKRLALILRGVGDVDLPGAELVIAEAKRRRAKGGDLYLIARFPPLLKTLERFHVLEVLGPDNVINTKDEAVAKIVPTLDPEICRTCPARVFRECPKPAEDAKPETAIAYT</sequence>
<feature type="transmembrane region" description="Helical" evidence="5">
    <location>
        <begin position="338"/>
        <end position="360"/>
    </location>
</feature>
<keyword evidence="2 5" id="KW-0812">Transmembrane</keyword>
<feature type="transmembrane region" description="Helical" evidence="5">
    <location>
        <begin position="186"/>
        <end position="214"/>
    </location>
</feature>
<comment type="subcellular location">
    <subcellularLocation>
        <location evidence="1">Membrane</location>
        <topology evidence="1">Multi-pass membrane protein</topology>
    </subcellularLocation>
</comment>
<feature type="transmembrane region" description="Helical" evidence="5">
    <location>
        <begin position="367"/>
        <end position="384"/>
    </location>
</feature>
<dbReference type="CDD" id="cd07042">
    <property type="entry name" value="STAS_SulP_like_sulfate_transporter"/>
    <property type="match status" value="1"/>
</dbReference>
<gene>
    <name evidence="7" type="ORF">DI565_12550</name>
</gene>
<dbReference type="InterPro" id="IPR036513">
    <property type="entry name" value="STAS_dom_sf"/>
</dbReference>
<dbReference type="InterPro" id="IPR002645">
    <property type="entry name" value="STAS_dom"/>
</dbReference>
<evidence type="ECO:0000259" key="6">
    <source>
        <dbReference type="PROSITE" id="PS50801"/>
    </source>
</evidence>
<feature type="transmembrane region" description="Helical" evidence="5">
    <location>
        <begin position="121"/>
        <end position="140"/>
    </location>
</feature>
<dbReference type="InterPro" id="IPR011547">
    <property type="entry name" value="SLC26A/SulP_dom"/>
</dbReference>
<evidence type="ECO:0000256" key="3">
    <source>
        <dbReference type="ARBA" id="ARBA00022989"/>
    </source>
</evidence>
<evidence type="ECO:0000256" key="1">
    <source>
        <dbReference type="ARBA" id="ARBA00004141"/>
    </source>
</evidence>
<dbReference type="SUPFAM" id="SSF52091">
    <property type="entry name" value="SpoIIaa-like"/>
    <property type="match status" value="1"/>
</dbReference>
<dbReference type="InterPro" id="IPR001902">
    <property type="entry name" value="SLC26A/SulP_fam"/>
</dbReference>
<feature type="transmembrane region" description="Helical" evidence="5">
    <location>
        <begin position="274"/>
        <end position="295"/>
    </location>
</feature>
<feature type="transmembrane region" description="Helical" evidence="5">
    <location>
        <begin position="146"/>
        <end position="165"/>
    </location>
</feature>
<dbReference type="Pfam" id="PF01740">
    <property type="entry name" value="STAS"/>
    <property type="match status" value="1"/>
</dbReference>
<evidence type="ECO:0000313" key="7">
    <source>
        <dbReference type="EMBL" id="PZQ14250.1"/>
    </source>
</evidence>
<name>A0A2W5MLD4_ANCNO</name>
<accession>A0A2W5MLD4</accession>
<dbReference type="Pfam" id="PF00916">
    <property type="entry name" value="Sulfate_transp"/>
    <property type="match status" value="1"/>
</dbReference>
<dbReference type="GO" id="GO:0016020">
    <property type="term" value="C:membrane"/>
    <property type="evidence" value="ECO:0007669"/>
    <property type="project" value="UniProtKB-SubCell"/>
</dbReference>
<feature type="domain" description="STAS" evidence="6">
    <location>
        <begin position="457"/>
        <end position="571"/>
    </location>
</feature>
<evidence type="ECO:0000256" key="2">
    <source>
        <dbReference type="ARBA" id="ARBA00022692"/>
    </source>
</evidence>
<evidence type="ECO:0000313" key="8">
    <source>
        <dbReference type="Proteomes" id="UP000249577"/>
    </source>
</evidence>
<dbReference type="AlphaFoldDB" id="A0A2W5MLD4"/>
<feature type="transmembrane region" description="Helical" evidence="5">
    <location>
        <begin position="69"/>
        <end position="90"/>
    </location>
</feature>
<feature type="transmembrane region" description="Helical" evidence="5">
    <location>
        <begin position="220"/>
        <end position="238"/>
    </location>
</feature>
<protein>
    <submittedName>
        <fullName evidence="7">SulP family inorganic anion transporter</fullName>
    </submittedName>
</protein>
<dbReference type="Proteomes" id="UP000249577">
    <property type="component" value="Unassembled WGS sequence"/>
</dbReference>
<comment type="caution">
    <text evidence="7">The sequence shown here is derived from an EMBL/GenBank/DDBJ whole genome shotgun (WGS) entry which is preliminary data.</text>
</comment>
<dbReference type="Gene3D" id="3.30.750.24">
    <property type="entry name" value="STAS domain"/>
    <property type="match status" value="1"/>
</dbReference>
<proteinExistence type="predicted"/>
<feature type="transmembrane region" description="Helical" evidence="5">
    <location>
        <begin position="42"/>
        <end position="62"/>
    </location>
</feature>
<evidence type="ECO:0000256" key="5">
    <source>
        <dbReference type="SAM" id="Phobius"/>
    </source>
</evidence>
<evidence type="ECO:0000256" key="4">
    <source>
        <dbReference type="ARBA" id="ARBA00023136"/>
    </source>
</evidence>
<feature type="transmembrane region" description="Helical" evidence="5">
    <location>
        <begin position="404"/>
        <end position="431"/>
    </location>
</feature>
<keyword evidence="3 5" id="KW-1133">Transmembrane helix</keyword>
<reference evidence="7 8" key="1">
    <citation type="submission" date="2017-08" db="EMBL/GenBank/DDBJ databases">
        <title>Infants hospitalized years apart are colonized by the same room-sourced microbial strains.</title>
        <authorList>
            <person name="Brooks B."/>
            <person name="Olm M.R."/>
            <person name="Firek B.A."/>
            <person name="Baker R."/>
            <person name="Thomas B.C."/>
            <person name="Morowitz M.J."/>
            <person name="Banfield J.F."/>
        </authorList>
    </citation>
    <scope>NUCLEOTIDE SEQUENCE [LARGE SCALE GENOMIC DNA]</scope>
    <source>
        <strain evidence="7">S2_005_003_R2_43</strain>
    </source>
</reference>
<dbReference type="GO" id="GO:0055085">
    <property type="term" value="P:transmembrane transport"/>
    <property type="evidence" value="ECO:0007669"/>
    <property type="project" value="InterPro"/>
</dbReference>
<keyword evidence="4 5" id="KW-0472">Membrane</keyword>
<dbReference type="EMBL" id="QFPN01000006">
    <property type="protein sequence ID" value="PZQ14250.1"/>
    <property type="molecule type" value="Genomic_DNA"/>
</dbReference>
<organism evidence="7 8">
    <name type="scientific">Ancylobacter novellus</name>
    <name type="common">Thiobacillus novellus</name>
    <dbReference type="NCBI Taxonomy" id="921"/>
    <lineage>
        <taxon>Bacteria</taxon>
        <taxon>Pseudomonadati</taxon>
        <taxon>Pseudomonadota</taxon>
        <taxon>Alphaproteobacteria</taxon>
        <taxon>Hyphomicrobiales</taxon>
        <taxon>Xanthobacteraceae</taxon>
        <taxon>Ancylobacter</taxon>
    </lineage>
</organism>
<dbReference type="PROSITE" id="PS50801">
    <property type="entry name" value="STAS"/>
    <property type="match status" value="1"/>
</dbReference>
<dbReference type="PANTHER" id="PTHR11814">
    <property type="entry name" value="SULFATE TRANSPORTER"/>
    <property type="match status" value="1"/>
</dbReference>